<dbReference type="GO" id="GO:0043709">
    <property type="term" value="P:cell adhesion involved in single-species biofilm formation"/>
    <property type="evidence" value="ECO:0007669"/>
    <property type="project" value="TreeGrafter"/>
</dbReference>
<dbReference type="SMART" id="SM00028">
    <property type="entry name" value="TPR"/>
    <property type="match status" value="6"/>
</dbReference>
<feature type="transmembrane region" description="Helical" evidence="4">
    <location>
        <begin position="393"/>
        <end position="413"/>
    </location>
</feature>
<dbReference type="InterPro" id="IPR000160">
    <property type="entry name" value="GGDEF_dom"/>
</dbReference>
<dbReference type="InterPro" id="IPR050469">
    <property type="entry name" value="Diguanylate_Cyclase"/>
</dbReference>
<dbReference type="GO" id="GO:0052621">
    <property type="term" value="F:diguanylate cyclase activity"/>
    <property type="evidence" value="ECO:0007669"/>
    <property type="project" value="UniProtKB-EC"/>
</dbReference>
<evidence type="ECO:0000313" key="8">
    <source>
        <dbReference type="Proteomes" id="UP001177769"/>
    </source>
</evidence>
<keyword evidence="4" id="KW-0812">Transmembrane</keyword>
<dbReference type="CDD" id="cd01949">
    <property type="entry name" value="GGDEF"/>
    <property type="match status" value="1"/>
</dbReference>
<dbReference type="Pfam" id="PF13424">
    <property type="entry name" value="TPR_12"/>
    <property type="match status" value="1"/>
</dbReference>
<feature type="repeat" description="TPR" evidence="3">
    <location>
        <begin position="192"/>
        <end position="225"/>
    </location>
</feature>
<dbReference type="Proteomes" id="UP001177769">
    <property type="component" value="Chromosome"/>
</dbReference>
<dbReference type="GO" id="GO:1902201">
    <property type="term" value="P:negative regulation of bacterial-type flagellum-dependent cell motility"/>
    <property type="evidence" value="ECO:0007669"/>
    <property type="project" value="TreeGrafter"/>
</dbReference>
<dbReference type="InterPro" id="IPR011990">
    <property type="entry name" value="TPR-like_helical_dom_sf"/>
</dbReference>
<keyword evidence="7" id="KW-0808">Transferase</keyword>
<dbReference type="EMBL" id="CP116346">
    <property type="protein sequence ID" value="WIT11908.1"/>
    <property type="molecule type" value="Genomic_DNA"/>
</dbReference>
<dbReference type="GO" id="GO:0005886">
    <property type="term" value="C:plasma membrane"/>
    <property type="evidence" value="ECO:0007669"/>
    <property type="project" value="TreeGrafter"/>
</dbReference>
<dbReference type="FunFam" id="3.30.70.270:FF:000001">
    <property type="entry name" value="Diguanylate cyclase domain protein"/>
    <property type="match status" value="1"/>
</dbReference>
<evidence type="ECO:0000256" key="2">
    <source>
        <dbReference type="ARBA" id="ARBA00034247"/>
    </source>
</evidence>
<accession>A0AA95NE37</accession>
<feature type="chain" id="PRO_5041670343" description="diguanylate cyclase" evidence="5">
    <location>
        <begin position="25"/>
        <end position="587"/>
    </location>
</feature>
<dbReference type="SUPFAM" id="SSF48452">
    <property type="entry name" value="TPR-like"/>
    <property type="match status" value="2"/>
</dbReference>
<keyword evidence="4" id="KW-0472">Membrane</keyword>
<dbReference type="PANTHER" id="PTHR45138:SF9">
    <property type="entry name" value="DIGUANYLATE CYCLASE DGCM-RELATED"/>
    <property type="match status" value="1"/>
</dbReference>
<dbReference type="InterPro" id="IPR043128">
    <property type="entry name" value="Rev_trsase/Diguanyl_cyclase"/>
</dbReference>
<name>A0AA95NE37_9BURK</name>
<keyword evidence="4" id="KW-1133">Transmembrane helix</keyword>
<dbReference type="InterPro" id="IPR019734">
    <property type="entry name" value="TPR_rpt"/>
</dbReference>
<dbReference type="AlphaFoldDB" id="A0AA95NE37"/>
<keyword evidence="7" id="KW-0548">Nucleotidyltransferase</keyword>
<dbReference type="RefSeq" id="WP_285232997.1">
    <property type="nucleotide sequence ID" value="NZ_CP116346.1"/>
</dbReference>
<dbReference type="PANTHER" id="PTHR45138">
    <property type="entry name" value="REGULATORY COMPONENTS OF SENSORY TRANSDUCTION SYSTEM"/>
    <property type="match status" value="1"/>
</dbReference>
<evidence type="ECO:0000256" key="4">
    <source>
        <dbReference type="SAM" id="Phobius"/>
    </source>
</evidence>
<dbReference type="SMART" id="SM00267">
    <property type="entry name" value="GGDEF"/>
    <property type="match status" value="1"/>
</dbReference>
<evidence type="ECO:0000256" key="5">
    <source>
        <dbReference type="SAM" id="SignalP"/>
    </source>
</evidence>
<evidence type="ECO:0000256" key="1">
    <source>
        <dbReference type="ARBA" id="ARBA00012528"/>
    </source>
</evidence>
<dbReference type="PROSITE" id="PS50887">
    <property type="entry name" value="GGDEF"/>
    <property type="match status" value="1"/>
</dbReference>
<reference evidence="7" key="1">
    <citation type="submission" date="2023-01" db="EMBL/GenBank/DDBJ databases">
        <title>Whole genome sequence of Paucibacter sp. S2-9 isolated from pond sediment.</title>
        <authorList>
            <person name="Jung J.Y."/>
        </authorList>
    </citation>
    <scope>NUCLEOTIDE SEQUENCE</scope>
    <source>
        <strain evidence="7">S2-9</strain>
    </source>
</reference>
<dbReference type="SUPFAM" id="SSF55073">
    <property type="entry name" value="Nucleotide cyclase"/>
    <property type="match status" value="1"/>
</dbReference>
<keyword evidence="5" id="KW-0732">Signal</keyword>
<gene>
    <name evidence="7" type="ORF">PFX98_24045</name>
</gene>
<dbReference type="Pfam" id="PF00990">
    <property type="entry name" value="GGDEF"/>
    <property type="match status" value="1"/>
</dbReference>
<protein>
    <recommendedName>
        <fullName evidence="1">diguanylate cyclase</fullName>
        <ecNumber evidence="1">2.7.7.65</ecNumber>
    </recommendedName>
</protein>
<organism evidence="7 8">
    <name type="scientific">Paucibacter sediminis</name>
    <dbReference type="NCBI Taxonomy" id="3019553"/>
    <lineage>
        <taxon>Bacteria</taxon>
        <taxon>Pseudomonadati</taxon>
        <taxon>Pseudomonadota</taxon>
        <taxon>Betaproteobacteria</taxon>
        <taxon>Burkholderiales</taxon>
        <taxon>Sphaerotilaceae</taxon>
        <taxon>Roseateles</taxon>
    </lineage>
</organism>
<dbReference type="PROSITE" id="PS50005">
    <property type="entry name" value="TPR"/>
    <property type="match status" value="1"/>
</dbReference>
<evidence type="ECO:0000259" key="6">
    <source>
        <dbReference type="PROSITE" id="PS50887"/>
    </source>
</evidence>
<comment type="catalytic activity">
    <reaction evidence="2">
        <text>2 GTP = 3',3'-c-di-GMP + 2 diphosphate</text>
        <dbReference type="Rhea" id="RHEA:24898"/>
        <dbReference type="ChEBI" id="CHEBI:33019"/>
        <dbReference type="ChEBI" id="CHEBI:37565"/>
        <dbReference type="ChEBI" id="CHEBI:58805"/>
        <dbReference type="EC" id="2.7.7.65"/>
    </reaction>
</comment>
<dbReference type="Gene3D" id="1.25.40.10">
    <property type="entry name" value="Tetratricopeptide repeat domain"/>
    <property type="match status" value="2"/>
</dbReference>
<dbReference type="KEGG" id="pais:PFX98_24045"/>
<evidence type="ECO:0000256" key="3">
    <source>
        <dbReference type="PROSITE-ProRule" id="PRU00339"/>
    </source>
</evidence>
<dbReference type="NCBIfam" id="TIGR00254">
    <property type="entry name" value="GGDEF"/>
    <property type="match status" value="1"/>
</dbReference>
<sequence length="587" mass="64655">MRTLTYTSLALLALLMLGAKQPDAAPPSQRLQALAEHCWADAVAQPEAALRALDPAIAESALLGLARTHAELRLCRGYAQEQLQRPVPALQDYEFGVAEGQRLNAATLLADALSLRGEARYLQGLYSQALTDLKRAYEINVTLKRAAQQNYALNAIANLYADANVGDYDRAIDYYRQLLKRHEADGAQQEIATAHYNLGSTLERKQDYAAALEEFRQAEALERRRQQPLEAAYVQRSIGTVLGKLGRTAEALPILEQALKVFEAAGHADRAAQTRLSHAVVLRQLGRLREALAELEQVREYFERERSDRFLEKIHDERALTLSGLGEWPRALRAREQQLALVRRLAEQAKSQQTSRLRVEFDSARKEQENRELNAENLLRSQALASAQAIQHLQLTALALGTVALLALVALGLRQRSHAQRMRTLAMTDELTRLPNRRHLQMLAEAQLAAAQDGGTPLAVLALDIDHFKRINDQHGHDAGDQVLRRVAAAAQAVLRRNDVLGRTGGEEFVALLPGASAEVAMEVAERMRAAVAALQMDEIAPGLRASISLGVSPCQAGERALHPVLKRADAALYRAKAAGRNMVVLA</sequence>
<keyword evidence="8" id="KW-1185">Reference proteome</keyword>
<feature type="signal peptide" evidence="5">
    <location>
        <begin position="1"/>
        <end position="24"/>
    </location>
</feature>
<dbReference type="EC" id="2.7.7.65" evidence="1"/>
<dbReference type="Gene3D" id="3.30.70.270">
    <property type="match status" value="1"/>
</dbReference>
<proteinExistence type="predicted"/>
<feature type="domain" description="GGDEF" evidence="6">
    <location>
        <begin position="456"/>
        <end position="587"/>
    </location>
</feature>
<dbReference type="InterPro" id="IPR029787">
    <property type="entry name" value="Nucleotide_cyclase"/>
</dbReference>
<dbReference type="Pfam" id="PF13432">
    <property type="entry name" value="TPR_16"/>
    <property type="match status" value="1"/>
</dbReference>
<evidence type="ECO:0000313" key="7">
    <source>
        <dbReference type="EMBL" id="WIT11908.1"/>
    </source>
</evidence>
<keyword evidence="3" id="KW-0802">TPR repeat</keyword>